<proteinExistence type="predicted"/>
<reference evidence="1 2" key="1">
    <citation type="journal article" date="2023" name="Sci. Data">
        <title>Genome assembly of the Korean intertidal mud-creeper Batillaria attramentaria.</title>
        <authorList>
            <person name="Patra A.K."/>
            <person name="Ho P.T."/>
            <person name="Jun S."/>
            <person name="Lee S.J."/>
            <person name="Kim Y."/>
            <person name="Won Y.J."/>
        </authorList>
    </citation>
    <scope>NUCLEOTIDE SEQUENCE [LARGE SCALE GENOMIC DNA]</scope>
    <source>
        <strain evidence="1">Wonlab-2016</strain>
    </source>
</reference>
<name>A0ABD0KRF2_9CAEN</name>
<protein>
    <submittedName>
        <fullName evidence="1">Uncharacterized protein</fullName>
    </submittedName>
</protein>
<keyword evidence="2" id="KW-1185">Reference proteome</keyword>
<dbReference type="Proteomes" id="UP001519460">
    <property type="component" value="Unassembled WGS sequence"/>
</dbReference>
<gene>
    <name evidence="1" type="ORF">BaRGS_00018879</name>
</gene>
<evidence type="ECO:0000313" key="1">
    <source>
        <dbReference type="EMBL" id="KAK7489857.1"/>
    </source>
</evidence>
<organism evidence="1 2">
    <name type="scientific">Batillaria attramentaria</name>
    <dbReference type="NCBI Taxonomy" id="370345"/>
    <lineage>
        <taxon>Eukaryota</taxon>
        <taxon>Metazoa</taxon>
        <taxon>Spiralia</taxon>
        <taxon>Lophotrochozoa</taxon>
        <taxon>Mollusca</taxon>
        <taxon>Gastropoda</taxon>
        <taxon>Caenogastropoda</taxon>
        <taxon>Sorbeoconcha</taxon>
        <taxon>Cerithioidea</taxon>
        <taxon>Batillariidae</taxon>
        <taxon>Batillaria</taxon>
    </lineage>
</organism>
<sequence>MGPTPVRAVLPMSVSSGVPINLDSTPVQVYDYYEPGGKQQQRQYYDLPLMKSNDICTRQPNYESCPSINRRRFQLGRQASMRRLMSLYLLLNSELMQAW</sequence>
<accession>A0ABD0KRF2</accession>
<dbReference type="EMBL" id="JACVVK020000133">
    <property type="protein sequence ID" value="KAK7489857.1"/>
    <property type="molecule type" value="Genomic_DNA"/>
</dbReference>
<comment type="caution">
    <text evidence="1">The sequence shown here is derived from an EMBL/GenBank/DDBJ whole genome shotgun (WGS) entry which is preliminary data.</text>
</comment>
<evidence type="ECO:0000313" key="2">
    <source>
        <dbReference type="Proteomes" id="UP001519460"/>
    </source>
</evidence>
<dbReference type="AlphaFoldDB" id="A0ABD0KRF2"/>